<dbReference type="Pfam" id="PF00067">
    <property type="entry name" value="p450"/>
    <property type="match status" value="1"/>
</dbReference>
<dbReference type="PRINTS" id="PR00463">
    <property type="entry name" value="EP450I"/>
</dbReference>
<keyword evidence="5 9" id="KW-0560">Oxidoreductase</keyword>
<evidence type="ECO:0000313" key="11">
    <source>
        <dbReference type="EMBL" id="GKV14626.1"/>
    </source>
</evidence>
<proteinExistence type="inferred from homology"/>
<dbReference type="SUPFAM" id="SSF48264">
    <property type="entry name" value="Cytochrome P450"/>
    <property type="match status" value="1"/>
</dbReference>
<keyword evidence="4 8" id="KW-0479">Metal-binding</keyword>
<evidence type="ECO:0000256" key="1">
    <source>
        <dbReference type="ARBA" id="ARBA00001971"/>
    </source>
</evidence>
<evidence type="ECO:0000256" key="2">
    <source>
        <dbReference type="ARBA" id="ARBA00010617"/>
    </source>
</evidence>
<dbReference type="AlphaFoldDB" id="A0AAV5JQA2"/>
<dbReference type="FunFam" id="1.10.630.10:FF:000011">
    <property type="entry name" value="Cytochrome P450 83B1"/>
    <property type="match status" value="1"/>
</dbReference>
<keyword evidence="10" id="KW-0472">Membrane</keyword>
<evidence type="ECO:0000256" key="8">
    <source>
        <dbReference type="PIRSR" id="PIRSR602401-1"/>
    </source>
</evidence>
<evidence type="ECO:0000256" key="9">
    <source>
        <dbReference type="RuleBase" id="RU000461"/>
    </source>
</evidence>
<dbReference type="GO" id="GO:0004497">
    <property type="term" value="F:monooxygenase activity"/>
    <property type="evidence" value="ECO:0007669"/>
    <property type="project" value="UniProtKB-KW"/>
</dbReference>
<reference evidence="11 12" key="1">
    <citation type="journal article" date="2021" name="Commun. Biol.">
        <title>The genome of Shorea leprosula (Dipterocarpaceae) highlights the ecological relevance of drought in aseasonal tropical rainforests.</title>
        <authorList>
            <person name="Ng K.K.S."/>
            <person name="Kobayashi M.J."/>
            <person name="Fawcett J.A."/>
            <person name="Hatakeyama M."/>
            <person name="Paape T."/>
            <person name="Ng C.H."/>
            <person name="Ang C.C."/>
            <person name="Tnah L.H."/>
            <person name="Lee C.T."/>
            <person name="Nishiyama T."/>
            <person name="Sese J."/>
            <person name="O'Brien M.J."/>
            <person name="Copetti D."/>
            <person name="Mohd Noor M.I."/>
            <person name="Ong R.C."/>
            <person name="Putra M."/>
            <person name="Sireger I.Z."/>
            <person name="Indrioko S."/>
            <person name="Kosugi Y."/>
            <person name="Izuno A."/>
            <person name="Isagi Y."/>
            <person name="Lee S.L."/>
            <person name="Shimizu K.K."/>
        </authorList>
    </citation>
    <scope>NUCLEOTIDE SEQUENCE [LARGE SCALE GENOMIC DNA]</scope>
    <source>
        <strain evidence="11">214</strain>
    </source>
</reference>
<evidence type="ECO:0000256" key="3">
    <source>
        <dbReference type="ARBA" id="ARBA00022617"/>
    </source>
</evidence>
<dbReference type="CDD" id="cd11072">
    <property type="entry name" value="CYP71-like"/>
    <property type="match status" value="1"/>
</dbReference>
<dbReference type="PANTHER" id="PTHR47955">
    <property type="entry name" value="CYTOCHROME P450 FAMILY 71 PROTEIN"/>
    <property type="match status" value="1"/>
</dbReference>
<evidence type="ECO:0000256" key="10">
    <source>
        <dbReference type="SAM" id="Phobius"/>
    </source>
</evidence>
<keyword evidence="3 8" id="KW-0349">Heme</keyword>
<dbReference type="InterPro" id="IPR002401">
    <property type="entry name" value="Cyt_P450_E_grp-I"/>
</dbReference>
<feature type="transmembrane region" description="Helical" evidence="10">
    <location>
        <begin position="296"/>
        <end position="317"/>
    </location>
</feature>
<dbReference type="PANTHER" id="PTHR47955:SF19">
    <property type="entry name" value="CYTOCHROME P450 71A9-LIKE ISOFORM X1"/>
    <property type="match status" value="1"/>
</dbReference>
<dbReference type="InterPro" id="IPR036396">
    <property type="entry name" value="Cyt_P450_sf"/>
</dbReference>
<keyword evidence="6 8" id="KW-0408">Iron</keyword>
<dbReference type="GO" id="GO:0016705">
    <property type="term" value="F:oxidoreductase activity, acting on paired donors, with incorporation or reduction of molecular oxygen"/>
    <property type="evidence" value="ECO:0007669"/>
    <property type="project" value="InterPro"/>
</dbReference>
<keyword evidence="10" id="KW-1133">Transmembrane helix</keyword>
<keyword evidence="12" id="KW-1185">Reference proteome</keyword>
<evidence type="ECO:0000256" key="6">
    <source>
        <dbReference type="ARBA" id="ARBA00023004"/>
    </source>
</evidence>
<keyword evidence="10" id="KW-0812">Transmembrane</keyword>
<organism evidence="11 12">
    <name type="scientific">Rubroshorea leprosula</name>
    <dbReference type="NCBI Taxonomy" id="152421"/>
    <lineage>
        <taxon>Eukaryota</taxon>
        <taxon>Viridiplantae</taxon>
        <taxon>Streptophyta</taxon>
        <taxon>Embryophyta</taxon>
        <taxon>Tracheophyta</taxon>
        <taxon>Spermatophyta</taxon>
        <taxon>Magnoliopsida</taxon>
        <taxon>eudicotyledons</taxon>
        <taxon>Gunneridae</taxon>
        <taxon>Pentapetalae</taxon>
        <taxon>rosids</taxon>
        <taxon>malvids</taxon>
        <taxon>Malvales</taxon>
        <taxon>Dipterocarpaceae</taxon>
        <taxon>Rubroshorea</taxon>
    </lineage>
</organism>
<dbReference type="GO" id="GO:0020037">
    <property type="term" value="F:heme binding"/>
    <property type="evidence" value="ECO:0007669"/>
    <property type="project" value="InterPro"/>
</dbReference>
<dbReference type="InterPro" id="IPR001128">
    <property type="entry name" value="Cyt_P450"/>
</dbReference>
<dbReference type="Gene3D" id="1.10.630.10">
    <property type="entry name" value="Cytochrome P450"/>
    <property type="match status" value="1"/>
</dbReference>
<dbReference type="EMBL" id="BPVZ01000041">
    <property type="protein sequence ID" value="GKV14626.1"/>
    <property type="molecule type" value="Genomic_DNA"/>
</dbReference>
<sequence>MAVYTLIISFVLLLPVLQLLLKKKFKNRRRQKQLPPGPPAPPIIGNLHQIGAIPHNSFCQLSKKYGPVLLLHLGRIPVVLVSSAEAARDVLKVHDLACCNRPQFVGSRKLTYNFQDIAFSPYSENWRQKRKITTLELFSTKRVQSFRFIREEEVASLMHLITQCAVSTTAVDLGEKIFALTGSILFRMSFGTSLQGSTIDLKKLIHGVVTVLGGFTANEHFPYVGWILDPITGVNVKVEKVFKKLDPVLEQVVNDHLKPGRTEKHQDIIDVLLATQREETDQDGDLQQMKNGIKAVLLNIFLGGIDTTAITVLWAMAELVRKPRLMRKAQIEIRNYVGNKGRVTEDDLDQLQYLKIVVKETLRLHPPVPLLVPRETMSPCKIGGYDISPKTVIQINAWAIARDPKYWTNPEEFSPERFADSSVDFKGQNFEFLPFGSGRRVCPGILLGIITAELLLANLLYCFDWKIPDGMKEEDINMEEEVGASLTVGKKTPLLLVPVNYLQ</sequence>
<evidence type="ECO:0000256" key="5">
    <source>
        <dbReference type="ARBA" id="ARBA00023002"/>
    </source>
</evidence>
<comment type="cofactor">
    <cofactor evidence="1 8">
        <name>heme</name>
        <dbReference type="ChEBI" id="CHEBI:30413"/>
    </cofactor>
</comment>
<protein>
    <recommendedName>
        <fullName evidence="13">Cytochrome P450</fullName>
    </recommendedName>
</protein>
<comment type="similarity">
    <text evidence="2 9">Belongs to the cytochrome P450 family.</text>
</comment>
<evidence type="ECO:0000313" key="12">
    <source>
        <dbReference type="Proteomes" id="UP001054252"/>
    </source>
</evidence>
<dbReference type="PROSITE" id="PS00086">
    <property type="entry name" value="CYTOCHROME_P450"/>
    <property type="match status" value="1"/>
</dbReference>
<feature type="binding site" description="axial binding residue" evidence="8">
    <location>
        <position position="442"/>
    </location>
    <ligand>
        <name>heme</name>
        <dbReference type="ChEBI" id="CHEBI:30413"/>
    </ligand>
    <ligandPart>
        <name>Fe</name>
        <dbReference type="ChEBI" id="CHEBI:18248"/>
    </ligandPart>
</feature>
<dbReference type="GO" id="GO:0005506">
    <property type="term" value="F:iron ion binding"/>
    <property type="evidence" value="ECO:0007669"/>
    <property type="project" value="InterPro"/>
</dbReference>
<evidence type="ECO:0008006" key="13">
    <source>
        <dbReference type="Google" id="ProtNLM"/>
    </source>
</evidence>
<accession>A0AAV5JQA2</accession>
<gene>
    <name evidence="11" type="ORF">SLEP1_g25469</name>
</gene>
<dbReference type="InterPro" id="IPR017972">
    <property type="entry name" value="Cyt_P450_CS"/>
</dbReference>
<comment type="caution">
    <text evidence="11">The sequence shown here is derived from an EMBL/GenBank/DDBJ whole genome shotgun (WGS) entry which is preliminary data.</text>
</comment>
<dbReference type="PRINTS" id="PR00385">
    <property type="entry name" value="P450"/>
</dbReference>
<dbReference type="Proteomes" id="UP001054252">
    <property type="component" value="Unassembled WGS sequence"/>
</dbReference>
<evidence type="ECO:0000256" key="4">
    <source>
        <dbReference type="ARBA" id="ARBA00022723"/>
    </source>
</evidence>
<feature type="transmembrane region" description="Helical" evidence="10">
    <location>
        <begin position="6"/>
        <end position="22"/>
    </location>
</feature>
<evidence type="ECO:0000256" key="7">
    <source>
        <dbReference type="ARBA" id="ARBA00023033"/>
    </source>
</evidence>
<keyword evidence="7 9" id="KW-0503">Monooxygenase</keyword>
<name>A0AAV5JQA2_9ROSI</name>